<reference evidence="1 2" key="1">
    <citation type="submission" date="2016-01" db="EMBL/GenBank/DDBJ databases">
        <authorList>
            <person name="Oliw E.H."/>
        </authorList>
    </citation>
    <scope>NUCLEOTIDE SEQUENCE [LARGE SCALE GENOMIC DNA]</scope>
    <source>
        <strain evidence="1 2">MJR8628B</strain>
    </source>
</reference>
<evidence type="ECO:0000313" key="1">
    <source>
        <dbReference type="EMBL" id="KWZ80074.1"/>
    </source>
</evidence>
<accession>A0A133KKQ7</accession>
<proteinExistence type="predicted"/>
<gene>
    <name evidence="1" type="ORF">HMPREF3196_02000</name>
</gene>
<sequence>MRCSWVPPSVITLAVCQIYPSDMSSSCTFVTVGHRRLALSVADGGAGHWAIFA</sequence>
<dbReference type="Proteomes" id="UP000070092">
    <property type="component" value="Unassembled WGS sequence"/>
</dbReference>
<protein>
    <submittedName>
        <fullName evidence="1">Uncharacterized protein</fullName>
    </submittedName>
</protein>
<organism evidence="1 2">
    <name type="scientific">Bifidobacterium bifidum</name>
    <dbReference type="NCBI Taxonomy" id="1681"/>
    <lineage>
        <taxon>Bacteria</taxon>
        <taxon>Bacillati</taxon>
        <taxon>Actinomycetota</taxon>
        <taxon>Actinomycetes</taxon>
        <taxon>Bifidobacteriales</taxon>
        <taxon>Bifidobacteriaceae</taxon>
        <taxon>Bifidobacterium</taxon>
    </lineage>
</organism>
<evidence type="ECO:0000313" key="2">
    <source>
        <dbReference type="Proteomes" id="UP000070092"/>
    </source>
</evidence>
<dbReference type="EMBL" id="LRPO01000054">
    <property type="protein sequence ID" value="KWZ80074.1"/>
    <property type="molecule type" value="Genomic_DNA"/>
</dbReference>
<dbReference type="AlphaFoldDB" id="A0A133KKQ7"/>
<comment type="caution">
    <text evidence="1">The sequence shown here is derived from an EMBL/GenBank/DDBJ whole genome shotgun (WGS) entry which is preliminary data.</text>
</comment>
<name>A0A133KKQ7_BIFBI</name>